<reference evidence="3" key="1">
    <citation type="journal article" date="2020" name="Phytopathology">
        <title>Genome sequence of the chestnut blight fungus Cryphonectria parasitica EP155: A fundamental resource for an archetypical invasive plant pathogen.</title>
        <authorList>
            <person name="Crouch J.A."/>
            <person name="Dawe A."/>
            <person name="Aerts A."/>
            <person name="Barry K."/>
            <person name="Churchill A.C.L."/>
            <person name="Grimwood J."/>
            <person name="Hillman B."/>
            <person name="Milgroom M.G."/>
            <person name="Pangilinan J."/>
            <person name="Smith M."/>
            <person name="Salamov A."/>
            <person name="Schmutz J."/>
            <person name="Yadav J."/>
            <person name="Grigoriev I.V."/>
            <person name="Nuss D."/>
        </authorList>
    </citation>
    <scope>NUCLEOTIDE SEQUENCE</scope>
    <source>
        <strain evidence="3">EP155</strain>
    </source>
</reference>
<keyword evidence="4" id="KW-1185">Reference proteome</keyword>
<dbReference type="InterPro" id="IPR036361">
    <property type="entry name" value="SAP_dom_sf"/>
</dbReference>
<feature type="region of interest" description="Disordered" evidence="1">
    <location>
        <begin position="285"/>
        <end position="338"/>
    </location>
</feature>
<dbReference type="GeneID" id="63841871"/>
<dbReference type="Pfam" id="PF02037">
    <property type="entry name" value="SAP"/>
    <property type="match status" value="1"/>
</dbReference>
<evidence type="ECO:0000313" key="4">
    <source>
        <dbReference type="Proteomes" id="UP000803844"/>
    </source>
</evidence>
<dbReference type="SUPFAM" id="SSF54928">
    <property type="entry name" value="RNA-binding domain, RBD"/>
    <property type="match status" value="1"/>
</dbReference>
<feature type="compositionally biased region" description="Basic and acidic residues" evidence="1">
    <location>
        <begin position="98"/>
        <end position="112"/>
    </location>
</feature>
<proteinExistence type="predicted"/>
<dbReference type="SMART" id="SM00513">
    <property type="entry name" value="SAP"/>
    <property type="match status" value="1"/>
</dbReference>
<evidence type="ECO:0000313" key="3">
    <source>
        <dbReference type="EMBL" id="KAF3767790.1"/>
    </source>
</evidence>
<dbReference type="InterPro" id="IPR035979">
    <property type="entry name" value="RBD_domain_sf"/>
</dbReference>
<feature type="domain" description="SAP" evidence="2">
    <location>
        <begin position="4"/>
        <end position="38"/>
    </location>
</feature>
<dbReference type="Gene3D" id="1.10.720.30">
    <property type="entry name" value="SAP domain"/>
    <property type="match status" value="1"/>
</dbReference>
<dbReference type="CDD" id="cd12432">
    <property type="entry name" value="RRM_ACINU"/>
    <property type="match status" value="1"/>
</dbReference>
<dbReference type="PANTHER" id="PTHR47031">
    <property type="entry name" value="SAP DNA-BINDING DOMAIN-CONTAINING PROTEIN"/>
    <property type="match status" value="1"/>
</dbReference>
<dbReference type="InterPro" id="IPR034257">
    <property type="entry name" value="Acinus_RRM"/>
</dbReference>
<evidence type="ECO:0000256" key="1">
    <source>
        <dbReference type="SAM" id="MobiDB-lite"/>
    </source>
</evidence>
<dbReference type="EMBL" id="MU032346">
    <property type="protein sequence ID" value="KAF3767790.1"/>
    <property type="molecule type" value="Genomic_DNA"/>
</dbReference>
<feature type="region of interest" description="Disordered" evidence="1">
    <location>
        <begin position="37"/>
        <end position="155"/>
    </location>
</feature>
<dbReference type="Proteomes" id="UP000803844">
    <property type="component" value="Unassembled WGS sequence"/>
</dbReference>
<dbReference type="PANTHER" id="PTHR47031:SF3">
    <property type="entry name" value="SAP DOMAIN-CONTAINING PROTEIN"/>
    <property type="match status" value="1"/>
</dbReference>
<accession>A0A9P4Y817</accession>
<evidence type="ECO:0000259" key="2">
    <source>
        <dbReference type="PROSITE" id="PS50800"/>
    </source>
</evidence>
<protein>
    <recommendedName>
        <fullName evidence="2">SAP domain-containing protein</fullName>
    </recommendedName>
</protein>
<sequence length="473" mass="52270">MTDWSSMKVVELRAVLSSRGLPTRGVKAELIQRLNEADADAAPAEGPATDDSPPTVAASPEASDEAPLPTPVPSSDAAAEMQKRKRRSSTPPPSAKRARQEEERQAEQREDSVPLDASTQDAIKERVAIGRPSGTPQTTIEPQQPHVGDIPMPSIHPPTTSLYIRELMRPLRPEMVEQYIVKLITPPGSEPDANLIEESYLDTIRTHAFVQLASVEAAQRVRAALHNQVWPNERNRKPLWVDFVPPRQVKDFIEREETSPRGGRRWEVVYEQDGGSVVAIHREVGSDSKPFSKPPPTGPAAGPTYPGIEAAPKGPRGRGVRPPFETPGGPQSQQTNAHPRLFFTPLNEDVVQRRLENMRSFYSRAPPPDLGKDYHRFTFENSDSFVDRGREVFIGIRPPHRQKEHEERLLVHLSLTRIDSRAMMVAAVQIDPQGTVDSEAIEALGVSEERILTATGLAINQASHEGQSQGHHG</sequence>
<feature type="compositionally biased region" description="Low complexity" evidence="1">
    <location>
        <begin position="40"/>
        <end position="51"/>
    </location>
</feature>
<organism evidence="3 4">
    <name type="scientific">Cryphonectria parasitica (strain ATCC 38755 / EP155)</name>
    <dbReference type="NCBI Taxonomy" id="660469"/>
    <lineage>
        <taxon>Eukaryota</taxon>
        <taxon>Fungi</taxon>
        <taxon>Dikarya</taxon>
        <taxon>Ascomycota</taxon>
        <taxon>Pezizomycotina</taxon>
        <taxon>Sordariomycetes</taxon>
        <taxon>Sordariomycetidae</taxon>
        <taxon>Diaporthales</taxon>
        <taxon>Cryphonectriaceae</taxon>
        <taxon>Cryphonectria-Endothia species complex</taxon>
        <taxon>Cryphonectria</taxon>
    </lineage>
</organism>
<dbReference type="SUPFAM" id="SSF68906">
    <property type="entry name" value="SAP domain"/>
    <property type="match status" value="1"/>
</dbReference>
<dbReference type="GO" id="GO:0003676">
    <property type="term" value="F:nucleic acid binding"/>
    <property type="evidence" value="ECO:0007669"/>
    <property type="project" value="InterPro"/>
</dbReference>
<name>A0A9P4Y817_CRYP1</name>
<gene>
    <name evidence="3" type="ORF">M406DRAFT_61582</name>
</gene>
<comment type="caution">
    <text evidence="3">The sequence shown here is derived from an EMBL/GenBank/DDBJ whole genome shotgun (WGS) entry which is preliminary data.</text>
</comment>
<dbReference type="OrthoDB" id="5348404at2759"/>
<dbReference type="AlphaFoldDB" id="A0A9P4Y817"/>
<dbReference type="RefSeq" id="XP_040778751.1">
    <property type="nucleotide sequence ID" value="XM_040924742.1"/>
</dbReference>
<dbReference type="PROSITE" id="PS50800">
    <property type="entry name" value="SAP"/>
    <property type="match status" value="1"/>
</dbReference>
<dbReference type="InterPro" id="IPR003034">
    <property type="entry name" value="SAP_dom"/>
</dbReference>